<comment type="caution">
    <text evidence="1">The sequence shown here is derived from an EMBL/GenBank/DDBJ whole genome shotgun (WGS) entry which is preliminary data.</text>
</comment>
<gene>
    <name evidence="1" type="ORF">ACFL27_22355</name>
</gene>
<name>A0ABV6Z3C4_UNCC1</name>
<dbReference type="SUPFAM" id="SSF48452">
    <property type="entry name" value="TPR-like"/>
    <property type="match status" value="2"/>
</dbReference>
<dbReference type="Pfam" id="PF13432">
    <property type="entry name" value="TPR_16"/>
    <property type="match status" value="1"/>
</dbReference>
<accession>A0ABV6Z3C4</accession>
<evidence type="ECO:0000313" key="1">
    <source>
        <dbReference type="EMBL" id="MFC1852951.1"/>
    </source>
</evidence>
<evidence type="ECO:0000313" key="2">
    <source>
        <dbReference type="Proteomes" id="UP001594351"/>
    </source>
</evidence>
<reference evidence="1 2" key="1">
    <citation type="submission" date="2024-09" db="EMBL/GenBank/DDBJ databases">
        <title>Laminarin stimulates single cell rates of sulfate reduction while oxygen inhibits transcriptomic activity in coastal marine sediment.</title>
        <authorList>
            <person name="Lindsay M."/>
            <person name="Orcutt B."/>
            <person name="Emerson D."/>
            <person name="Stepanauskas R."/>
            <person name="D'Angelo T."/>
        </authorList>
    </citation>
    <scope>NUCLEOTIDE SEQUENCE [LARGE SCALE GENOMIC DNA]</scope>
    <source>
        <strain evidence="1">SAG AM-311-K15</strain>
    </source>
</reference>
<sequence>MRIRILSHLLLIIFFLLMLSGGTLFVISPISGQSSYLLPFRTMQFNAFFSTGVFLNRLCHYGRATEYLTKARECGPANNQFVSLILEQAIKNLALHHYTHGNYTISLPLIISILEQQEKKRIDDLLLYGMCLWHLKDYAAALEVAEKVVALEPVKIRNHIFKFRCELATNGSVAFQNLEQAHGSDLRSDPDIMITIGDLLWNFGHYEIAARLYEEGNLKFPAYPAFNYRRALYDYRIRNNSAASILHLQKLLSMDYTYPGARAEYNQILNNPEWPTDIFPGVFPERVSSSSLLGTRLNFLGVILNQRRSITNR</sequence>
<dbReference type="Gene3D" id="1.25.40.10">
    <property type="entry name" value="Tetratricopeptide repeat domain"/>
    <property type="match status" value="1"/>
</dbReference>
<proteinExistence type="predicted"/>
<dbReference type="EMBL" id="JBHPBY010000394">
    <property type="protein sequence ID" value="MFC1852951.1"/>
    <property type="molecule type" value="Genomic_DNA"/>
</dbReference>
<protein>
    <submittedName>
        <fullName evidence="1">Tetratricopeptide repeat protein</fullName>
    </submittedName>
</protein>
<organism evidence="1 2">
    <name type="scientific">candidate division CSSED10-310 bacterium</name>
    <dbReference type="NCBI Taxonomy" id="2855610"/>
    <lineage>
        <taxon>Bacteria</taxon>
        <taxon>Bacteria division CSSED10-310</taxon>
    </lineage>
</organism>
<dbReference type="InterPro" id="IPR011990">
    <property type="entry name" value="TPR-like_helical_dom_sf"/>
</dbReference>
<dbReference type="Proteomes" id="UP001594351">
    <property type="component" value="Unassembled WGS sequence"/>
</dbReference>
<keyword evidence="2" id="KW-1185">Reference proteome</keyword>